<evidence type="ECO:0000313" key="12">
    <source>
        <dbReference type="EMBL" id="AFP07380.1"/>
    </source>
</evidence>
<dbReference type="InterPro" id="IPR000462">
    <property type="entry name" value="CDP-OH_P_trans"/>
</dbReference>
<evidence type="ECO:0000256" key="4">
    <source>
        <dbReference type="ARBA" id="ARBA00022692"/>
    </source>
</evidence>
<evidence type="ECO:0000256" key="1">
    <source>
        <dbReference type="ARBA" id="ARBA00004141"/>
    </source>
</evidence>
<name>V9L6S0_CALMI</name>
<reference evidence="12" key="1">
    <citation type="journal article" date="2014" name="Nature">
        <title>Elephant shark genome provides unique insights into gnathostome evolution.</title>
        <authorList>
            <consortium name="International Elephant Shark Genome Sequencing Consortium"/>
            <person name="Venkatesh B."/>
            <person name="Lee A.P."/>
            <person name="Ravi V."/>
            <person name="Maurya A.K."/>
            <person name="Lian M.M."/>
            <person name="Swann J.B."/>
            <person name="Ohta Y."/>
            <person name="Flajnik M.F."/>
            <person name="Sutoh Y."/>
            <person name="Kasahara M."/>
            <person name="Hoon S."/>
            <person name="Gangu V."/>
            <person name="Roy S.W."/>
            <person name="Irimia M."/>
            <person name="Korzh V."/>
            <person name="Kondrychyn I."/>
            <person name="Lim Z.W."/>
            <person name="Tay B.H."/>
            <person name="Tohari S."/>
            <person name="Kong K.W."/>
            <person name="Ho S."/>
            <person name="Lorente-Galdos B."/>
            <person name="Quilez J."/>
            <person name="Marques-Bonet T."/>
            <person name="Raney B.J."/>
            <person name="Ingham P.W."/>
            <person name="Tay A."/>
            <person name="Hillier L.W."/>
            <person name="Minx P."/>
            <person name="Boehm T."/>
            <person name="Wilson R.K."/>
            <person name="Brenner S."/>
            <person name="Warren W.C."/>
        </authorList>
    </citation>
    <scope>NUCLEOTIDE SEQUENCE</scope>
    <source>
        <tissue evidence="12">Spleen</tissue>
    </source>
</reference>
<evidence type="ECO:0000256" key="5">
    <source>
        <dbReference type="ARBA" id="ARBA00022989"/>
    </source>
</evidence>
<dbReference type="PANTHER" id="PTHR15362:SF13">
    <property type="entry name" value="SI:CH1073-145M9.1"/>
    <property type="match status" value="1"/>
</dbReference>
<evidence type="ECO:0000256" key="6">
    <source>
        <dbReference type="ARBA" id="ARBA00023098"/>
    </source>
</evidence>
<dbReference type="InterPro" id="IPR048254">
    <property type="entry name" value="CDP_ALCOHOL_P_TRANSF_CS"/>
</dbReference>
<dbReference type="InterPro" id="IPR043130">
    <property type="entry name" value="CDP-OH_PTrfase_TM_dom"/>
</dbReference>
<keyword evidence="4 11" id="KW-0812">Transmembrane</keyword>
<dbReference type="GO" id="GO:0008654">
    <property type="term" value="P:phospholipid biosynthetic process"/>
    <property type="evidence" value="ECO:0007669"/>
    <property type="project" value="UniProtKB-KW"/>
</dbReference>
<dbReference type="GO" id="GO:0016780">
    <property type="term" value="F:phosphotransferase activity, for other substituted phosphate groups"/>
    <property type="evidence" value="ECO:0007669"/>
    <property type="project" value="InterPro"/>
</dbReference>
<evidence type="ECO:0000256" key="10">
    <source>
        <dbReference type="RuleBase" id="RU003750"/>
    </source>
</evidence>
<dbReference type="GO" id="GO:0016020">
    <property type="term" value="C:membrane"/>
    <property type="evidence" value="ECO:0007669"/>
    <property type="project" value="UniProtKB-SubCell"/>
</dbReference>
<dbReference type="Gene3D" id="1.20.120.1760">
    <property type="match status" value="1"/>
</dbReference>
<accession>V9L6S0</accession>
<feature type="transmembrane region" description="Helical" evidence="11">
    <location>
        <begin position="168"/>
        <end position="193"/>
    </location>
</feature>
<keyword evidence="2" id="KW-0444">Lipid biosynthesis</keyword>
<keyword evidence="7 11" id="KW-0472">Membrane</keyword>
<evidence type="ECO:0000256" key="2">
    <source>
        <dbReference type="ARBA" id="ARBA00022516"/>
    </source>
</evidence>
<protein>
    <recommendedName>
        <fullName evidence="13">CDP-diacylglycerol--inositol 3-phosphatidyltransferase</fullName>
    </recommendedName>
</protein>
<evidence type="ECO:0000256" key="8">
    <source>
        <dbReference type="ARBA" id="ARBA00023209"/>
    </source>
</evidence>
<keyword evidence="6" id="KW-0443">Lipid metabolism</keyword>
<evidence type="ECO:0000256" key="11">
    <source>
        <dbReference type="SAM" id="Phobius"/>
    </source>
</evidence>
<dbReference type="EMBL" id="JW874863">
    <property type="protein sequence ID" value="AFP07380.1"/>
    <property type="molecule type" value="mRNA"/>
</dbReference>
<evidence type="ECO:0008006" key="13">
    <source>
        <dbReference type="Google" id="ProtNLM"/>
    </source>
</evidence>
<dbReference type="PANTHER" id="PTHR15362">
    <property type="entry name" value="PHOSPHATIDYLINOSITOL SYNTHASE"/>
    <property type="match status" value="1"/>
</dbReference>
<proteinExistence type="evidence at transcript level"/>
<feature type="transmembrane region" description="Helical" evidence="11">
    <location>
        <begin position="7"/>
        <end position="27"/>
    </location>
</feature>
<organism evidence="12">
    <name type="scientific">Callorhinchus milii</name>
    <name type="common">Ghost shark</name>
    <dbReference type="NCBI Taxonomy" id="7868"/>
    <lineage>
        <taxon>Eukaryota</taxon>
        <taxon>Metazoa</taxon>
        <taxon>Chordata</taxon>
        <taxon>Craniata</taxon>
        <taxon>Vertebrata</taxon>
        <taxon>Chondrichthyes</taxon>
        <taxon>Holocephali</taxon>
        <taxon>Chimaeriformes</taxon>
        <taxon>Callorhinchidae</taxon>
        <taxon>Callorhinchus</taxon>
    </lineage>
</organism>
<keyword evidence="5 11" id="KW-1133">Transmembrane helix</keyword>
<comment type="similarity">
    <text evidence="10">Belongs to the CDP-alcohol phosphatidyltransferase class-I family.</text>
</comment>
<evidence type="ECO:0000256" key="3">
    <source>
        <dbReference type="ARBA" id="ARBA00022679"/>
    </source>
</evidence>
<keyword evidence="8" id="KW-0594">Phospholipid biosynthesis</keyword>
<evidence type="ECO:0000256" key="9">
    <source>
        <dbReference type="ARBA" id="ARBA00023264"/>
    </source>
</evidence>
<dbReference type="Pfam" id="PF01066">
    <property type="entry name" value="CDP-OH_P_transf"/>
    <property type="match status" value="1"/>
</dbReference>
<dbReference type="PROSITE" id="PS00379">
    <property type="entry name" value="CDP_ALCOHOL_P_TRANSF"/>
    <property type="match status" value="1"/>
</dbReference>
<feature type="transmembrane region" description="Helical" evidence="11">
    <location>
        <begin position="130"/>
        <end position="148"/>
    </location>
</feature>
<evidence type="ECO:0000256" key="7">
    <source>
        <dbReference type="ARBA" id="ARBA00023136"/>
    </source>
</evidence>
<dbReference type="AlphaFoldDB" id="V9L6S0"/>
<sequence>MSVRILLYVPNIIGYIRILLLLVGWWYFHYPPIFVFCYVLSITLDGFDGYAARRLNQTSEFGAWFDVVVDNLGRSMLWNLLYEWGHFITSLEWCVFVCTHNSMGAEWKKRFDRSPWWAQSVMANGFKTPAGAVAIAGLHVLPIWLYGYEKEFLTEVLLLPIAAQQAGIVILVVGRLLCFPVEIWCLWIHIMYLTDDRKETKNKD</sequence>
<comment type="subcellular location">
    <subcellularLocation>
        <location evidence="1">Membrane</location>
        <topology evidence="1">Multi-pass membrane protein</topology>
    </subcellularLocation>
</comment>
<keyword evidence="3 10" id="KW-0808">Transferase</keyword>
<keyword evidence="9" id="KW-1208">Phospholipid metabolism</keyword>